<evidence type="ECO:0000313" key="3">
    <source>
        <dbReference type="Proteomes" id="UP001357485"/>
    </source>
</evidence>
<reference evidence="2 3" key="1">
    <citation type="submission" date="2023-08" db="EMBL/GenBank/DDBJ databases">
        <title>Black Yeasts Isolated from many extreme environments.</title>
        <authorList>
            <person name="Coleine C."/>
            <person name="Stajich J.E."/>
            <person name="Selbmann L."/>
        </authorList>
    </citation>
    <scope>NUCLEOTIDE SEQUENCE [LARGE SCALE GENOMIC DNA]</scope>
    <source>
        <strain evidence="2 3">CCFEE 536</strain>
    </source>
</reference>
<feature type="non-terminal residue" evidence="2">
    <location>
        <position position="110"/>
    </location>
</feature>
<proteinExistence type="predicted"/>
<keyword evidence="3" id="KW-1185">Reference proteome</keyword>
<sequence>MLPPDLSGKPHEHPSDEDLADVKSRDGHLTDDDLADDYPVNGHIAQEEYERSLEALNENGNPIAQQPVHIDEEYDEHQSVAPIAEFGEAFEETFPPGTIENEALKRRAWP</sequence>
<accession>A0ABR0M2T7</accession>
<feature type="compositionally biased region" description="Basic and acidic residues" evidence="1">
    <location>
        <begin position="8"/>
        <end position="31"/>
    </location>
</feature>
<protein>
    <recommendedName>
        <fullName evidence="4">DUF5709 domain-containing protein</fullName>
    </recommendedName>
</protein>
<name>A0ABR0M2T7_9PEZI</name>
<dbReference type="Proteomes" id="UP001357485">
    <property type="component" value="Unassembled WGS sequence"/>
</dbReference>
<dbReference type="EMBL" id="JAVRRA010002430">
    <property type="protein sequence ID" value="KAK5277774.1"/>
    <property type="molecule type" value="Genomic_DNA"/>
</dbReference>
<comment type="caution">
    <text evidence="2">The sequence shown here is derived from an EMBL/GenBank/DDBJ whole genome shotgun (WGS) entry which is preliminary data.</text>
</comment>
<evidence type="ECO:0000313" key="2">
    <source>
        <dbReference type="EMBL" id="KAK5277774.1"/>
    </source>
</evidence>
<evidence type="ECO:0000256" key="1">
    <source>
        <dbReference type="SAM" id="MobiDB-lite"/>
    </source>
</evidence>
<feature type="region of interest" description="Disordered" evidence="1">
    <location>
        <begin position="1"/>
        <end position="39"/>
    </location>
</feature>
<evidence type="ECO:0008006" key="4">
    <source>
        <dbReference type="Google" id="ProtNLM"/>
    </source>
</evidence>
<gene>
    <name evidence="2" type="ORF">LTR16_009365</name>
</gene>
<organism evidence="2 3">
    <name type="scientific">Cryomyces antarcticus</name>
    <dbReference type="NCBI Taxonomy" id="329879"/>
    <lineage>
        <taxon>Eukaryota</taxon>
        <taxon>Fungi</taxon>
        <taxon>Dikarya</taxon>
        <taxon>Ascomycota</taxon>
        <taxon>Pezizomycotina</taxon>
        <taxon>Dothideomycetes</taxon>
        <taxon>Dothideomycetes incertae sedis</taxon>
        <taxon>Cryomyces</taxon>
    </lineage>
</organism>